<dbReference type="EMBL" id="KB308771">
    <property type="protein sequence ID" value="ELT96643.1"/>
    <property type="molecule type" value="Genomic_DNA"/>
</dbReference>
<protein>
    <submittedName>
        <fullName evidence="2 3">Uncharacterized protein</fullName>
    </submittedName>
</protein>
<reference evidence="3" key="3">
    <citation type="submission" date="2015-06" db="UniProtKB">
        <authorList>
            <consortium name="EnsemblMetazoa"/>
        </authorList>
    </citation>
    <scope>IDENTIFICATION</scope>
</reference>
<feature type="region of interest" description="Disordered" evidence="1">
    <location>
        <begin position="1"/>
        <end position="47"/>
    </location>
</feature>
<evidence type="ECO:0000313" key="2">
    <source>
        <dbReference type="EMBL" id="ELT96643.1"/>
    </source>
</evidence>
<dbReference type="Proteomes" id="UP000014760">
    <property type="component" value="Unassembled WGS sequence"/>
</dbReference>
<evidence type="ECO:0000256" key="1">
    <source>
        <dbReference type="SAM" id="MobiDB-lite"/>
    </source>
</evidence>
<dbReference type="HOGENOM" id="CLU_1338699_0_0_1"/>
<proteinExistence type="predicted"/>
<feature type="compositionally biased region" description="Basic residues" evidence="1">
    <location>
        <begin position="108"/>
        <end position="119"/>
    </location>
</feature>
<reference evidence="2 4" key="2">
    <citation type="journal article" date="2013" name="Nature">
        <title>Insights into bilaterian evolution from three spiralian genomes.</title>
        <authorList>
            <person name="Simakov O."/>
            <person name="Marletaz F."/>
            <person name="Cho S.J."/>
            <person name="Edsinger-Gonzales E."/>
            <person name="Havlak P."/>
            <person name="Hellsten U."/>
            <person name="Kuo D.H."/>
            <person name="Larsson T."/>
            <person name="Lv J."/>
            <person name="Arendt D."/>
            <person name="Savage R."/>
            <person name="Osoegawa K."/>
            <person name="de Jong P."/>
            <person name="Grimwood J."/>
            <person name="Chapman J.A."/>
            <person name="Shapiro H."/>
            <person name="Aerts A."/>
            <person name="Otillar R.P."/>
            <person name="Terry A.Y."/>
            <person name="Boore J.L."/>
            <person name="Grigoriev I.V."/>
            <person name="Lindberg D.R."/>
            <person name="Seaver E.C."/>
            <person name="Weisblat D.A."/>
            <person name="Putnam N.H."/>
            <person name="Rokhsar D.S."/>
        </authorList>
    </citation>
    <scope>NUCLEOTIDE SEQUENCE</scope>
    <source>
        <strain evidence="2 4">I ESC-2004</strain>
    </source>
</reference>
<dbReference type="AlphaFoldDB" id="R7TRT9"/>
<keyword evidence="4" id="KW-1185">Reference proteome</keyword>
<sequence>MPVAAPAQRDSATHVSAHLLRQHLAPKPSPPQGFVHSEEVPSFPSDDFSSADLDYAASISSEAGVNAEPGSYFNTLSPPILNLSPNLSPAESQQRGSPVYDLRESTRRRSHHQGGRSHSNRRERGRSQFENRAQQVGSCFFFAVEEFSGRYSRQEHDFPAFHFCMATTKDVALGSFCGNIFHWLSILRSSYSVCIVYSWTLRFGE</sequence>
<evidence type="ECO:0000313" key="4">
    <source>
        <dbReference type="Proteomes" id="UP000014760"/>
    </source>
</evidence>
<accession>R7TRT9</accession>
<name>R7TRT9_CAPTE</name>
<organism evidence="2">
    <name type="scientific">Capitella teleta</name>
    <name type="common">Polychaete worm</name>
    <dbReference type="NCBI Taxonomy" id="283909"/>
    <lineage>
        <taxon>Eukaryota</taxon>
        <taxon>Metazoa</taxon>
        <taxon>Spiralia</taxon>
        <taxon>Lophotrochozoa</taxon>
        <taxon>Annelida</taxon>
        <taxon>Polychaeta</taxon>
        <taxon>Sedentaria</taxon>
        <taxon>Scolecida</taxon>
        <taxon>Capitellidae</taxon>
        <taxon>Capitella</taxon>
    </lineage>
</organism>
<dbReference type="EMBL" id="AMQN01011230">
    <property type="status" value="NOT_ANNOTATED_CDS"/>
    <property type="molecule type" value="Genomic_DNA"/>
</dbReference>
<reference evidence="4" key="1">
    <citation type="submission" date="2012-12" db="EMBL/GenBank/DDBJ databases">
        <authorList>
            <person name="Hellsten U."/>
            <person name="Grimwood J."/>
            <person name="Chapman J.A."/>
            <person name="Shapiro H."/>
            <person name="Aerts A."/>
            <person name="Otillar R.P."/>
            <person name="Terry A.Y."/>
            <person name="Boore J.L."/>
            <person name="Simakov O."/>
            <person name="Marletaz F."/>
            <person name="Cho S.-J."/>
            <person name="Edsinger-Gonzales E."/>
            <person name="Havlak P."/>
            <person name="Kuo D.-H."/>
            <person name="Larsson T."/>
            <person name="Lv J."/>
            <person name="Arendt D."/>
            <person name="Savage R."/>
            <person name="Osoegawa K."/>
            <person name="de Jong P."/>
            <person name="Lindberg D.R."/>
            <person name="Seaver E.C."/>
            <person name="Weisblat D.A."/>
            <person name="Putnam N.H."/>
            <person name="Grigoriev I.V."/>
            <person name="Rokhsar D.S."/>
        </authorList>
    </citation>
    <scope>NUCLEOTIDE SEQUENCE</scope>
    <source>
        <strain evidence="4">I ESC-2004</strain>
    </source>
</reference>
<gene>
    <name evidence="2" type="ORF">CAPTEDRAFT_187378</name>
</gene>
<feature type="region of interest" description="Disordered" evidence="1">
    <location>
        <begin position="84"/>
        <end position="128"/>
    </location>
</feature>
<evidence type="ECO:0000313" key="3">
    <source>
        <dbReference type="EnsemblMetazoa" id="CapteP187378"/>
    </source>
</evidence>
<dbReference type="EnsemblMetazoa" id="CapteT187378">
    <property type="protein sequence ID" value="CapteP187378"/>
    <property type="gene ID" value="CapteG187378"/>
</dbReference>